<name>A0A5B7EZX8_PORTR</name>
<evidence type="ECO:0000313" key="2">
    <source>
        <dbReference type="Proteomes" id="UP000324222"/>
    </source>
</evidence>
<keyword evidence="2" id="KW-1185">Reference proteome</keyword>
<organism evidence="1 2">
    <name type="scientific">Portunus trituberculatus</name>
    <name type="common">Swimming crab</name>
    <name type="synonym">Neptunus trituberculatus</name>
    <dbReference type="NCBI Taxonomy" id="210409"/>
    <lineage>
        <taxon>Eukaryota</taxon>
        <taxon>Metazoa</taxon>
        <taxon>Ecdysozoa</taxon>
        <taxon>Arthropoda</taxon>
        <taxon>Crustacea</taxon>
        <taxon>Multicrustacea</taxon>
        <taxon>Malacostraca</taxon>
        <taxon>Eumalacostraca</taxon>
        <taxon>Eucarida</taxon>
        <taxon>Decapoda</taxon>
        <taxon>Pleocyemata</taxon>
        <taxon>Brachyura</taxon>
        <taxon>Eubrachyura</taxon>
        <taxon>Portunoidea</taxon>
        <taxon>Portunidae</taxon>
        <taxon>Portuninae</taxon>
        <taxon>Portunus</taxon>
    </lineage>
</organism>
<sequence>MLGLGSCQPRLASCHITPLMAARGTHEYLRDAFLPHSPAYQSTCAPVPGNGRLSMNPFDATNDCPR</sequence>
<dbReference type="EMBL" id="VSRR010004238">
    <property type="protein sequence ID" value="MPC39035.1"/>
    <property type="molecule type" value="Genomic_DNA"/>
</dbReference>
<dbReference type="Proteomes" id="UP000324222">
    <property type="component" value="Unassembled WGS sequence"/>
</dbReference>
<protein>
    <submittedName>
        <fullName evidence="1">Uncharacterized protein</fullName>
    </submittedName>
</protein>
<proteinExistence type="predicted"/>
<reference evidence="1 2" key="1">
    <citation type="submission" date="2019-05" db="EMBL/GenBank/DDBJ databases">
        <title>Another draft genome of Portunus trituberculatus and its Hox gene families provides insights of decapod evolution.</title>
        <authorList>
            <person name="Jeong J.-H."/>
            <person name="Song I."/>
            <person name="Kim S."/>
            <person name="Choi T."/>
            <person name="Kim D."/>
            <person name="Ryu S."/>
            <person name="Kim W."/>
        </authorList>
    </citation>
    <scope>NUCLEOTIDE SEQUENCE [LARGE SCALE GENOMIC DNA]</scope>
    <source>
        <tissue evidence="1">Muscle</tissue>
    </source>
</reference>
<evidence type="ECO:0000313" key="1">
    <source>
        <dbReference type="EMBL" id="MPC39035.1"/>
    </source>
</evidence>
<comment type="caution">
    <text evidence="1">The sequence shown here is derived from an EMBL/GenBank/DDBJ whole genome shotgun (WGS) entry which is preliminary data.</text>
</comment>
<gene>
    <name evidence="1" type="ORF">E2C01_032554</name>
</gene>
<accession>A0A5B7EZX8</accession>
<dbReference type="AlphaFoldDB" id="A0A5B7EZX8"/>